<reference evidence="1" key="2">
    <citation type="submission" date="2020-05" db="UniProtKB">
        <authorList>
            <consortium name="EnsemblMetazoa"/>
        </authorList>
    </citation>
    <scope>IDENTIFICATION</scope>
    <source>
        <strain evidence="1">LVP_AGWG</strain>
    </source>
</reference>
<name>A0A6I8TC81_AEDAE</name>
<dbReference type="InParanoid" id="A0A6I8TC81"/>
<evidence type="ECO:0000313" key="2">
    <source>
        <dbReference type="Proteomes" id="UP000008820"/>
    </source>
</evidence>
<gene>
    <name evidence="1" type="primary">5579864</name>
</gene>
<protein>
    <submittedName>
        <fullName evidence="1">Uncharacterized protein</fullName>
    </submittedName>
</protein>
<organism evidence="1 2">
    <name type="scientific">Aedes aegypti</name>
    <name type="common">Yellowfever mosquito</name>
    <name type="synonym">Culex aegypti</name>
    <dbReference type="NCBI Taxonomy" id="7159"/>
    <lineage>
        <taxon>Eukaryota</taxon>
        <taxon>Metazoa</taxon>
        <taxon>Ecdysozoa</taxon>
        <taxon>Arthropoda</taxon>
        <taxon>Hexapoda</taxon>
        <taxon>Insecta</taxon>
        <taxon>Pterygota</taxon>
        <taxon>Neoptera</taxon>
        <taxon>Endopterygota</taxon>
        <taxon>Diptera</taxon>
        <taxon>Nematocera</taxon>
        <taxon>Culicoidea</taxon>
        <taxon>Culicidae</taxon>
        <taxon>Culicinae</taxon>
        <taxon>Aedini</taxon>
        <taxon>Aedes</taxon>
        <taxon>Stegomyia</taxon>
    </lineage>
</organism>
<proteinExistence type="predicted"/>
<accession>A0A6I8TC81</accession>
<evidence type="ECO:0000313" key="1">
    <source>
        <dbReference type="EnsemblMetazoa" id="AAEL005972-PB"/>
    </source>
</evidence>
<keyword evidence="2" id="KW-1185">Reference proteome</keyword>
<sequence length="578" mass="66559">MALMVQPSEHLDELPRSLLDSVLFVEKIVLNRNSSALAVITADRQLLEVKQRSIVTCLDLGGYGVGDIRQANHEPPVVSSIFGTLSPTKPDEEIDRRIVLSVFRSIDGADRKVFYLLEMERKLVVVERKQSPCLRFVHCQTFEGFIKLVITERDDRPGCPVVKIYVEQQLEPIVTDFHSYRMESSADSVNNFTCFHEILKALKERVNQRRAELTALQAVTGELFEQINGQLKHVPSLLRTENPDERQPLVKYGDVWTKVHNGLLVIGVPVFNCTYKRRLTLTNLKLFLKNPDQQKPFEYYFKYYQLKDDDFNFKNWEQILESEDIISDVPLFQQEWIQPKINALHPGQTAILLATAKLSHLKTIQLSTVFECFVTYDVATTGQDSCPGLQLFVGLVEVKRTDLYSVDLAVVFNGRDTFKDLLAITATSEYLALELTFETVPKRGFHRFCIETLKFRLINHGCAAEELHQEELPNILYYDDNGYWRSMLIRLDELKPTRQKMKIYCTHSHQILAMLNAIYSDYEEKCSIKLIEDTLTSVMDFKESLLDELSAKIDNPSDVHRILLQELKTDSIYSKSTI</sequence>
<dbReference type="EnsemblMetazoa" id="AAEL005972-RB">
    <property type="protein sequence ID" value="AAEL005972-PB"/>
    <property type="gene ID" value="AAEL005972"/>
</dbReference>
<reference evidence="1 2" key="1">
    <citation type="submission" date="2017-06" db="EMBL/GenBank/DDBJ databases">
        <title>Aedes aegypti genome working group (AGWG) sequencing and assembly.</title>
        <authorList>
            <consortium name="Aedes aegypti Genome Working Group (AGWG)"/>
            <person name="Matthews B.J."/>
        </authorList>
    </citation>
    <scope>NUCLEOTIDE SEQUENCE [LARGE SCALE GENOMIC DNA]</scope>
    <source>
        <strain evidence="1 2">LVP_AGWG</strain>
    </source>
</reference>
<dbReference type="OrthoDB" id="7786950at2759"/>
<dbReference type="AlphaFoldDB" id="A0A6I8TC81"/>
<dbReference type="Proteomes" id="UP000008820">
    <property type="component" value="Chromosome 2"/>
</dbReference>